<dbReference type="EMBL" id="OC860440">
    <property type="protein sequence ID" value="CAD7628586.1"/>
    <property type="molecule type" value="Genomic_DNA"/>
</dbReference>
<dbReference type="SUPFAM" id="SSF51735">
    <property type="entry name" value="NAD(P)-binding Rossmann-fold domains"/>
    <property type="match status" value="1"/>
</dbReference>
<dbReference type="PANTHER" id="PTHR43899:SF13">
    <property type="entry name" value="RH59310P"/>
    <property type="match status" value="1"/>
</dbReference>
<feature type="compositionally biased region" description="Basic and acidic residues" evidence="5">
    <location>
        <begin position="30"/>
        <end position="46"/>
    </location>
</feature>
<evidence type="ECO:0000256" key="3">
    <source>
        <dbReference type="ARBA" id="ARBA00023002"/>
    </source>
</evidence>
<keyword evidence="6" id="KW-0472">Membrane</keyword>
<dbReference type="EMBL" id="CAJPIZ010005865">
    <property type="protein sequence ID" value="CAG2109016.1"/>
    <property type="molecule type" value="Genomic_DNA"/>
</dbReference>
<name>A0A7R9Q1E9_9ACAR</name>
<evidence type="ECO:0000256" key="2">
    <source>
        <dbReference type="ARBA" id="ARBA00022857"/>
    </source>
</evidence>
<keyword evidence="2" id="KW-0521">NADP</keyword>
<dbReference type="PANTHER" id="PTHR43899">
    <property type="entry name" value="RH59310P"/>
    <property type="match status" value="1"/>
</dbReference>
<dbReference type="CDD" id="cd05356">
    <property type="entry name" value="17beta-HSD1_like_SDR_c"/>
    <property type="match status" value="1"/>
</dbReference>
<dbReference type="Pfam" id="PF00106">
    <property type="entry name" value="adh_short"/>
    <property type="match status" value="1"/>
</dbReference>
<reference evidence="7" key="1">
    <citation type="submission" date="2020-11" db="EMBL/GenBank/DDBJ databases">
        <authorList>
            <person name="Tran Van P."/>
        </authorList>
    </citation>
    <scope>NUCLEOTIDE SEQUENCE</scope>
</reference>
<organism evidence="7">
    <name type="scientific">Medioppia subpectinata</name>
    <dbReference type="NCBI Taxonomy" id="1979941"/>
    <lineage>
        <taxon>Eukaryota</taxon>
        <taxon>Metazoa</taxon>
        <taxon>Ecdysozoa</taxon>
        <taxon>Arthropoda</taxon>
        <taxon>Chelicerata</taxon>
        <taxon>Arachnida</taxon>
        <taxon>Acari</taxon>
        <taxon>Acariformes</taxon>
        <taxon>Sarcoptiformes</taxon>
        <taxon>Oribatida</taxon>
        <taxon>Brachypylina</taxon>
        <taxon>Oppioidea</taxon>
        <taxon>Oppiidae</taxon>
        <taxon>Medioppia</taxon>
    </lineage>
</organism>
<feature type="transmembrane region" description="Helical" evidence="6">
    <location>
        <begin position="6"/>
        <end position="25"/>
    </location>
</feature>
<dbReference type="PRINTS" id="PR00081">
    <property type="entry name" value="GDHRDH"/>
</dbReference>
<dbReference type="Gene3D" id="3.40.50.720">
    <property type="entry name" value="NAD(P)-binding Rossmann-like Domain"/>
    <property type="match status" value="1"/>
</dbReference>
<keyword evidence="3" id="KW-0560">Oxidoreductase</keyword>
<evidence type="ECO:0000256" key="4">
    <source>
        <dbReference type="RuleBase" id="RU000363"/>
    </source>
</evidence>
<keyword evidence="8" id="KW-1185">Reference proteome</keyword>
<dbReference type="InterPro" id="IPR002347">
    <property type="entry name" value="SDR_fam"/>
</dbReference>
<evidence type="ECO:0000256" key="6">
    <source>
        <dbReference type="SAM" id="Phobius"/>
    </source>
</evidence>
<evidence type="ECO:0000313" key="7">
    <source>
        <dbReference type="EMBL" id="CAD7628586.1"/>
    </source>
</evidence>
<comment type="similarity">
    <text evidence="1 4">Belongs to the short-chain dehydrogenases/reductases (SDR) family.</text>
</comment>
<dbReference type="InterPro" id="IPR051019">
    <property type="entry name" value="VLCFA-Steroid_DH"/>
</dbReference>
<proteinExistence type="inferred from homology"/>
<evidence type="ECO:0000256" key="5">
    <source>
        <dbReference type="SAM" id="MobiDB-lite"/>
    </source>
</evidence>
<evidence type="ECO:0000256" key="1">
    <source>
        <dbReference type="ARBA" id="ARBA00006484"/>
    </source>
</evidence>
<sequence>MARGQILLTGVAFAVIMVFDVVYGLPESSDTMKRTSDWGESKRNGPDEEDLPLTVPALDSHQSIVSVTTSVWEWMGKAFVLAFVVYILYRLSKEVFQECVAKRMGLGVVWKPSPDNWAIITGATDGIGLSYAHNLAEMGYSLLIISRNDEKLQRVRSDLLSANRACAEVKTLCVDFTRPDIYERIRETLATLTNIDVLVNNVGMSYKRYEYFHMIDDLEPFIDQIVNCNVLAVTRMLAICLPRMVTARRGIVINVSSITADCPVPLLAVYSATKAYVDYLSRALEIEYRDTPGLTIQSAVFGFVATKMSSLKPSFVCPTADESVRAMLATVGIKARTHGHYAHRLQITYLEIISSVLGVTRGRPMVWSQWSYNWLAKFRSRYYEKRGLKDPWLTDNQWLTV</sequence>
<dbReference type="Proteomes" id="UP000759131">
    <property type="component" value="Unassembled WGS sequence"/>
</dbReference>
<dbReference type="GO" id="GO:0016491">
    <property type="term" value="F:oxidoreductase activity"/>
    <property type="evidence" value="ECO:0007669"/>
    <property type="project" value="UniProtKB-KW"/>
</dbReference>
<dbReference type="PRINTS" id="PR00080">
    <property type="entry name" value="SDRFAMILY"/>
</dbReference>
<feature type="region of interest" description="Disordered" evidence="5">
    <location>
        <begin position="29"/>
        <end position="51"/>
    </location>
</feature>
<dbReference type="GO" id="GO:0005783">
    <property type="term" value="C:endoplasmic reticulum"/>
    <property type="evidence" value="ECO:0007669"/>
    <property type="project" value="TreeGrafter"/>
</dbReference>
<dbReference type="FunFam" id="3.40.50.720:FF:000137">
    <property type="entry name" value="Hydroxysteroid (17-beta) dehydrogenase 3"/>
    <property type="match status" value="1"/>
</dbReference>
<keyword evidence="6" id="KW-1133">Transmembrane helix</keyword>
<dbReference type="AlphaFoldDB" id="A0A7R9Q1E9"/>
<accession>A0A7R9Q1E9</accession>
<dbReference type="OrthoDB" id="5545019at2759"/>
<gene>
    <name evidence="7" type="ORF">OSB1V03_LOCUS9007</name>
</gene>
<evidence type="ECO:0000313" key="8">
    <source>
        <dbReference type="Proteomes" id="UP000759131"/>
    </source>
</evidence>
<dbReference type="InterPro" id="IPR036291">
    <property type="entry name" value="NAD(P)-bd_dom_sf"/>
</dbReference>
<keyword evidence="6" id="KW-0812">Transmembrane</keyword>
<protein>
    <submittedName>
        <fullName evidence="7">Uncharacterized protein</fullName>
    </submittedName>
</protein>